<comment type="catalytic activity">
    <reaction evidence="1">
        <text>Endohydrolysis of the N-glycosidic bond at one specific adenosine on the 28S rRNA.</text>
        <dbReference type="EC" id="3.2.2.22"/>
    </reaction>
</comment>
<feature type="chain" id="PRO_5009187414" description="rRNA N-glycosylase" evidence="3">
    <location>
        <begin position="24"/>
        <end position="168"/>
    </location>
</feature>
<dbReference type="GO" id="GO:0017148">
    <property type="term" value="P:negative regulation of translation"/>
    <property type="evidence" value="ECO:0007669"/>
    <property type="project" value="UniProtKB-KW"/>
</dbReference>
<accession>A0A1E5UT18</accession>
<evidence type="ECO:0000313" key="5">
    <source>
        <dbReference type="Proteomes" id="UP000095767"/>
    </source>
</evidence>
<keyword evidence="1" id="KW-0378">Hydrolase</keyword>
<dbReference type="OrthoDB" id="673941at2759"/>
<dbReference type="SUPFAM" id="SSF56371">
    <property type="entry name" value="Ribosome inactivating proteins (RIP)"/>
    <property type="match status" value="1"/>
</dbReference>
<evidence type="ECO:0000256" key="2">
    <source>
        <dbReference type="SAM" id="MobiDB-lite"/>
    </source>
</evidence>
<dbReference type="STRING" id="888268.A0A1E5UT18"/>
<keyword evidence="1" id="KW-0611">Plant defense</keyword>
<dbReference type="AlphaFoldDB" id="A0A1E5UT18"/>
<dbReference type="GO" id="GO:0006952">
    <property type="term" value="P:defense response"/>
    <property type="evidence" value="ECO:0007669"/>
    <property type="project" value="UniProtKB-KW"/>
</dbReference>
<dbReference type="InterPro" id="IPR016138">
    <property type="entry name" value="Ribosome_inactivat_prot_sub1"/>
</dbReference>
<feature type="region of interest" description="Disordered" evidence="2">
    <location>
        <begin position="126"/>
        <end position="168"/>
    </location>
</feature>
<proteinExistence type="inferred from homology"/>
<dbReference type="Gene3D" id="3.40.420.10">
    <property type="entry name" value="Ricin (A subunit), domain 1"/>
    <property type="match status" value="1"/>
</dbReference>
<comment type="caution">
    <text evidence="4">The sequence shown here is derived from an EMBL/GenBank/DDBJ whole genome shotgun (WGS) entry which is preliminary data.</text>
</comment>
<protein>
    <recommendedName>
        <fullName evidence="1">rRNA N-glycosylase</fullName>
        <ecNumber evidence="1">3.2.2.22</ecNumber>
    </recommendedName>
</protein>
<feature type="signal peptide" evidence="3">
    <location>
        <begin position="1"/>
        <end position="23"/>
    </location>
</feature>
<dbReference type="Proteomes" id="UP000095767">
    <property type="component" value="Unassembled WGS sequence"/>
</dbReference>
<feature type="compositionally biased region" description="Basic and acidic residues" evidence="2">
    <location>
        <begin position="158"/>
        <end position="168"/>
    </location>
</feature>
<reference evidence="4 5" key="1">
    <citation type="submission" date="2016-09" db="EMBL/GenBank/DDBJ databases">
        <title>The draft genome of Dichanthelium oligosanthes: A C3 panicoid grass species.</title>
        <authorList>
            <person name="Studer A.J."/>
            <person name="Schnable J.C."/>
            <person name="Brutnell T.P."/>
        </authorList>
    </citation>
    <scope>NUCLEOTIDE SEQUENCE [LARGE SCALE GENOMIC DNA]</scope>
    <source>
        <strain evidence="5">cv. Kellogg 1175</strain>
        <tissue evidence="4">Leaf</tissue>
    </source>
</reference>
<dbReference type="EMBL" id="LWDX02064815">
    <property type="protein sequence ID" value="OEL15945.1"/>
    <property type="molecule type" value="Genomic_DNA"/>
</dbReference>
<comment type="similarity">
    <text evidence="1">Belongs to the ribosome-inactivating protein family.</text>
</comment>
<dbReference type="PANTHER" id="PTHR33453">
    <property type="match status" value="1"/>
</dbReference>
<keyword evidence="5" id="KW-1185">Reference proteome</keyword>
<evidence type="ECO:0000256" key="1">
    <source>
        <dbReference type="RuleBase" id="RU004915"/>
    </source>
</evidence>
<keyword evidence="3" id="KW-0732">Signal</keyword>
<evidence type="ECO:0000256" key="3">
    <source>
        <dbReference type="SAM" id="SignalP"/>
    </source>
</evidence>
<keyword evidence="1" id="KW-0652">Protein synthesis inhibitor</keyword>
<sequence>MNMDCSSISIGLLPLLILALAASSTTYSAAAAAAAQHDPPKLIILNLLGHDGDKASLAVQPHDLSLAGFGNRTNHWHVFPGHEHVIPDATLLPFSNSYRDLIGGLENLPSLPLGRDPVERAIHALSGHGGRRRGGGAQAGACDTDGDQVRGPAADADQGDRRRGVGER</sequence>
<keyword evidence="1" id="KW-0800">Toxin</keyword>
<dbReference type="InterPro" id="IPR001574">
    <property type="entry name" value="Ribosome_inactivat_prot"/>
</dbReference>
<dbReference type="Pfam" id="PF00161">
    <property type="entry name" value="RIP"/>
    <property type="match status" value="1"/>
</dbReference>
<name>A0A1E5UT18_9POAL</name>
<dbReference type="GO" id="GO:0090729">
    <property type="term" value="F:toxin activity"/>
    <property type="evidence" value="ECO:0007669"/>
    <property type="project" value="UniProtKB-KW"/>
</dbReference>
<gene>
    <name evidence="4" type="ORF">BAE44_0023035</name>
</gene>
<organism evidence="4 5">
    <name type="scientific">Dichanthelium oligosanthes</name>
    <dbReference type="NCBI Taxonomy" id="888268"/>
    <lineage>
        <taxon>Eukaryota</taxon>
        <taxon>Viridiplantae</taxon>
        <taxon>Streptophyta</taxon>
        <taxon>Embryophyta</taxon>
        <taxon>Tracheophyta</taxon>
        <taxon>Spermatophyta</taxon>
        <taxon>Magnoliopsida</taxon>
        <taxon>Liliopsida</taxon>
        <taxon>Poales</taxon>
        <taxon>Poaceae</taxon>
        <taxon>PACMAD clade</taxon>
        <taxon>Panicoideae</taxon>
        <taxon>Panicodae</taxon>
        <taxon>Paniceae</taxon>
        <taxon>Dichantheliinae</taxon>
        <taxon>Dichanthelium</taxon>
    </lineage>
</organism>
<dbReference type="GO" id="GO:0030598">
    <property type="term" value="F:rRNA N-glycosylase activity"/>
    <property type="evidence" value="ECO:0007669"/>
    <property type="project" value="UniProtKB-EC"/>
</dbReference>
<dbReference type="PANTHER" id="PTHR33453:SF3">
    <property type="entry name" value="RRNA N-GLYCOSYLASE"/>
    <property type="match status" value="1"/>
</dbReference>
<dbReference type="EC" id="3.2.2.22" evidence="1"/>
<dbReference type="InterPro" id="IPR036041">
    <property type="entry name" value="Ribosome-inact_prot_sf"/>
</dbReference>
<evidence type="ECO:0000313" key="4">
    <source>
        <dbReference type="EMBL" id="OEL15945.1"/>
    </source>
</evidence>